<evidence type="ECO:0000256" key="1">
    <source>
        <dbReference type="SAM" id="MobiDB-lite"/>
    </source>
</evidence>
<dbReference type="SUPFAM" id="SSF54690">
    <property type="entry name" value="Molybdopterin synthase subunit MoaE"/>
    <property type="match status" value="1"/>
</dbReference>
<gene>
    <name evidence="2" type="ORF">BV898_11828</name>
</gene>
<dbReference type="PANTHER" id="PTHR23404">
    <property type="entry name" value="MOLYBDOPTERIN SYNTHASE RELATED"/>
    <property type="match status" value="1"/>
</dbReference>
<dbReference type="Pfam" id="PF02391">
    <property type="entry name" value="MoaE"/>
    <property type="match status" value="1"/>
</dbReference>
<organism evidence="2 3">
    <name type="scientific">Hypsibius exemplaris</name>
    <name type="common">Freshwater tardigrade</name>
    <dbReference type="NCBI Taxonomy" id="2072580"/>
    <lineage>
        <taxon>Eukaryota</taxon>
        <taxon>Metazoa</taxon>
        <taxon>Ecdysozoa</taxon>
        <taxon>Tardigrada</taxon>
        <taxon>Eutardigrada</taxon>
        <taxon>Parachela</taxon>
        <taxon>Hypsibioidea</taxon>
        <taxon>Hypsibiidae</taxon>
        <taxon>Hypsibius</taxon>
    </lineage>
</organism>
<dbReference type="Gene3D" id="3.90.1170.40">
    <property type="entry name" value="Molybdopterin biosynthesis MoaE subunit"/>
    <property type="match status" value="1"/>
</dbReference>
<keyword evidence="3" id="KW-1185">Reference proteome</keyword>
<dbReference type="GO" id="GO:0006777">
    <property type="term" value="P:Mo-molybdopterin cofactor biosynthetic process"/>
    <property type="evidence" value="ECO:0007669"/>
    <property type="project" value="InterPro"/>
</dbReference>
<reference evidence="3" key="1">
    <citation type="submission" date="2017-01" db="EMBL/GenBank/DDBJ databases">
        <title>Comparative genomics of anhydrobiosis in the tardigrade Hypsibius dujardini.</title>
        <authorList>
            <person name="Yoshida Y."/>
            <person name="Koutsovoulos G."/>
            <person name="Laetsch D."/>
            <person name="Stevens L."/>
            <person name="Kumar S."/>
            <person name="Horikawa D."/>
            <person name="Ishino K."/>
            <person name="Komine S."/>
            <person name="Tomita M."/>
            <person name="Blaxter M."/>
            <person name="Arakawa K."/>
        </authorList>
    </citation>
    <scope>NUCLEOTIDE SEQUENCE [LARGE SCALE GENOMIC DNA]</scope>
    <source>
        <strain evidence="3">Z151</strain>
    </source>
</reference>
<evidence type="ECO:0000313" key="3">
    <source>
        <dbReference type="Proteomes" id="UP000192578"/>
    </source>
</evidence>
<dbReference type="EMBL" id="MTYJ01000113">
    <property type="protein sequence ID" value="OQV13946.1"/>
    <property type="molecule type" value="Genomic_DNA"/>
</dbReference>
<comment type="caution">
    <text evidence="2">The sequence shown here is derived from an EMBL/GenBank/DDBJ whole genome shotgun (WGS) entry which is preliminary data.</text>
</comment>
<accession>A0A1W0WFF5</accession>
<dbReference type="AlphaFoldDB" id="A0A1W0WFF5"/>
<evidence type="ECO:0008006" key="4">
    <source>
        <dbReference type="Google" id="ProtNLM"/>
    </source>
</evidence>
<name>A0A1W0WFF5_HYPEX</name>
<dbReference type="Proteomes" id="UP000192578">
    <property type="component" value="Unassembled WGS sequence"/>
</dbReference>
<evidence type="ECO:0000313" key="2">
    <source>
        <dbReference type="EMBL" id="OQV13946.1"/>
    </source>
</evidence>
<protein>
    <recommendedName>
        <fullName evidence="4">Molybdopterin synthase catalytic subunit</fullName>
    </recommendedName>
</protein>
<proteinExistence type="predicted"/>
<dbReference type="OrthoDB" id="5531344at2759"/>
<dbReference type="InterPro" id="IPR003448">
    <property type="entry name" value="Mopterin_biosynth_MoaE"/>
</dbReference>
<dbReference type="InterPro" id="IPR036563">
    <property type="entry name" value="MoaE_sf"/>
</dbReference>
<sequence>MDYCTVLNTELDGLYYVDKLIVSDAGGTSVYLGSLTNQPLLQPKLISDTTPTATATETAPKKPQSVKIIRLDVFRTRTEQRMKQICLTVRAKFPNVGGIVLVFRIGDLQPLDYYMFIGITAQSQEESVHAVDLALAEMNKLPVWREEVYADGSRCWTSSHECFWRASLDEREMSEPVPRKAAPPAAPPRKYGNRGHNPKVANGKRMYAVKTTEDGQIVRNVPESSSFRHVVESYLG</sequence>
<feature type="region of interest" description="Disordered" evidence="1">
    <location>
        <begin position="174"/>
        <end position="200"/>
    </location>
</feature>